<evidence type="ECO:0000259" key="3">
    <source>
        <dbReference type="Pfam" id="PF25994"/>
    </source>
</evidence>
<evidence type="ECO:0000313" key="5">
    <source>
        <dbReference type="Proteomes" id="UP000295351"/>
    </source>
</evidence>
<dbReference type="InterPro" id="IPR049712">
    <property type="entry name" value="Poly_export"/>
</dbReference>
<comment type="caution">
    <text evidence="4">The sequence shown here is derived from an EMBL/GenBank/DDBJ whole genome shotgun (WGS) entry which is preliminary data.</text>
</comment>
<feature type="domain" description="AprE-like long alpha-helical hairpin" evidence="3">
    <location>
        <begin position="167"/>
        <end position="351"/>
    </location>
</feature>
<feature type="domain" description="Polysaccharide export protein N-terminal" evidence="2">
    <location>
        <begin position="40"/>
        <end position="113"/>
    </location>
</feature>
<dbReference type="PANTHER" id="PTHR33619:SF3">
    <property type="entry name" value="POLYSACCHARIDE EXPORT PROTEIN GFCE-RELATED"/>
    <property type="match status" value="1"/>
</dbReference>
<dbReference type="GO" id="GO:0015159">
    <property type="term" value="F:polysaccharide transmembrane transporter activity"/>
    <property type="evidence" value="ECO:0007669"/>
    <property type="project" value="InterPro"/>
</dbReference>
<dbReference type="EMBL" id="SLVX01000009">
    <property type="protein sequence ID" value="TCN43739.1"/>
    <property type="molecule type" value="Genomic_DNA"/>
</dbReference>
<name>A0A4R2CWG2_SHIGR</name>
<reference evidence="4 5" key="1">
    <citation type="submission" date="2019-03" db="EMBL/GenBank/DDBJ databases">
        <title>Genomic Encyclopedia of Type Strains, Phase IV (KMG-IV): sequencing the most valuable type-strain genomes for metagenomic binning, comparative biology and taxonomic classification.</title>
        <authorList>
            <person name="Goeker M."/>
        </authorList>
    </citation>
    <scope>NUCLEOTIDE SEQUENCE [LARGE SCALE GENOMIC DNA]</scope>
    <source>
        <strain evidence="4 5">DSM 18401</strain>
    </source>
</reference>
<dbReference type="RefSeq" id="WP_133034897.1">
    <property type="nucleotide sequence ID" value="NZ_BAABEI010000004.1"/>
</dbReference>
<evidence type="ECO:0000256" key="1">
    <source>
        <dbReference type="ARBA" id="ARBA00022729"/>
    </source>
</evidence>
<dbReference type="Proteomes" id="UP000295351">
    <property type="component" value="Unassembled WGS sequence"/>
</dbReference>
<keyword evidence="5" id="KW-1185">Reference proteome</keyword>
<gene>
    <name evidence="4" type="ORF">EV665_109124</name>
</gene>
<sequence length="418" mass="45281">MLKAQEAIPTAAGRRRGTIRLAAVLGALLLAVSSGPDKAAGAEYPVGSGDVLRITVYGDTGLSGSFPVGADGTIGYPLLGNLPVGGKSIEQVRAIIDDGLKVHIANLSVAVVVENYAPVYIVGEVQKPGKYEFHPGMIALELFALGGGQKEALAEGESGSARLTGLRQEYADLGVQLLGQDVKRARLEAELNGRPFTYVANDDIGTPDARVVQQVVEAERTLFEMRRTSLDAELSSLERQRVGYVEEIDTLEKSGKLRDGELALLNEDVKVASAMVERGLTSKTQLREKQREISATNRDVLEFGSFLARARQNLTLIDGRLVSLRGQRRGEAAAELREVNIDILRLRRKMAYNIQSMAEAGIALQKKDGSRQAAFRFSAIRMLDGKYQEVEVGQTDPVLAGDILRVSIILDEANIARR</sequence>
<dbReference type="Pfam" id="PF25994">
    <property type="entry name" value="HH_AprE"/>
    <property type="match status" value="1"/>
</dbReference>
<dbReference type="Gene3D" id="3.30.1950.10">
    <property type="entry name" value="wza like domain"/>
    <property type="match status" value="1"/>
</dbReference>
<proteinExistence type="predicted"/>
<dbReference type="AlphaFoldDB" id="A0A4R2CWG2"/>
<evidence type="ECO:0000313" key="4">
    <source>
        <dbReference type="EMBL" id="TCN43739.1"/>
    </source>
</evidence>
<evidence type="ECO:0000259" key="2">
    <source>
        <dbReference type="Pfam" id="PF02563"/>
    </source>
</evidence>
<keyword evidence="1" id="KW-0732">Signal</keyword>
<accession>A0A4R2CWG2</accession>
<protein>
    <submittedName>
        <fullName evidence="4">Polysaccharide export outer membrane protein</fullName>
    </submittedName>
</protein>
<dbReference type="InterPro" id="IPR003715">
    <property type="entry name" value="Poly_export_N"/>
</dbReference>
<organism evidence="4 5">
    <name type="scientific">Shinella granuli</name>
    <dbReference type="NCBI Taxonomy" id="323621"/>
    <lineage>
        <taxon>Bacteria</taxon>
        <taxon>Pseudomonadati</taxon>
        <taxon>Pseudomonadota</taxon>
        <taxon>Alphaproteobacteria</taxon>
        <taxon>Hyphomicrobiales</taxon>
        <taxon>Rhizobiaceae</taxon>
        <taxon>Shinella</taxon>
    </lineage>
</organism>
<dbReference type="PANTHER" id="PTHR33619">
    <property type="entry name" value="POLYSACCHARIDE EXPORT PROTEIN GFCE-RELATED"/>
    <property type="match status" value="1"/>
</dbReference>
<dbReference type="Pfam" id="PF02563">
    <property type="entry name" value="Poly_export"/>
    <property type="match status" value="1"/>
</dbReference>
<dbReference type="InterPro" id="IPR058781">
    <property type="entry name" value="HH_AprE-like"/>
</dbReference>